<accession>A0A6J6Q9R2</accession>
<gene>
    <name evidence="1" type="ORF">UFOPK2399_01592</name>
</gene>
<dbReference type="GO" id="GO:0006564">
    <property type="term" value="P:L-serine biosynthetic process"/>
    <property type="evidence" value="ECO:0007669"/>
    <property type="project" value="TreeGrafter"/>
</dbReference>
<dbReference type="InterPro" id="IPR023214">
    <property type="entry name" value="HAD_sf"/>
</dbReference>
<dbReference type="NCBIfam" id="TIGR01488">
    <property type="entry name" value="HAD-SF-IB"/>
    <property type="match status" value="1"/>
</dbReference>
<dbReference type="PANTHER" id="PTHR43344">
    <property type="entry name" value="PHOSPHOSERINE PHOSPHATASE"/>
    <property type="match status" value="1"/>
</dbReference>
<evidence type="ECO:0000313" key="1">
    <source>
        <dbReference type="EMBL" id="CAB4704714.1"/>
    </source>
</evidence>
<dbReference type="AlphaFoldDB" id="A0A6J6Q9R2"/>
<dbReference type="GO" id="GO:0036424">
    <property type="term" value="F:L-phosphoserine phosphatase activity"/>
    <property type="evidence" value="ECO:0007669"/>
    <property type="project" value="TreeGrafter"/>
</dbReference>
<dbReference type="SUPFAM" id="SSF56784">
    <property type="entry name" value="HAD-like"/>
    <property type="match status" value="1"/>
</dbReference>
<name>A0A6J6Q9R2_9ZZZZ</name>
<dbReference type="GO" id="GO:0005737">
    <property type="term" value="C:cytoplasm"/>
    <property type="evidence" value="ECO:0007669"/>
    <property type="project" value="TreeGrafter"/>
</dbReference>
<organism evidence="1">
    <name type="scientific">freshwater metagenome</name>
    <dbReference type="NCBI Taxonomy" id="449393"/>
    <lineage>
        <taxon>unclassified sequences</taxon>
        <taxon>metagenomes</taxon>
        <taxon>ecological metagenomes</taxon>
    </lineage>
</organism>
<dbReference type="EMBL" id="CAEZXP010000005">
    <property type="protein sequence ID" value="CAB4704714.1"/>
    <property type="molecule type" value="Genomic_DNA"/>
</dbReference>
<dbReference type="InterPro" id="IPR036412">
    <property type="entry name" value="HAD-like_sf"/>
</dbReference>
<dbReference type="GO" id="GO:0000287">
    <property type="term" value="F:magnesium ion binding"/>
    <property type="evidence" value="ECO:0007669"/>
    <property type="project" value="TreeGrafter"/>
</dbReference>
<dbReference type="Gene3D" id="3.40.50.1000">
    <property type="entry name" value="HAD superfamily/HAD-like"/>
    <property type="match status" value="1"/>
</dbReference>
<sequence>MRVVLDWDGTVTMRDSLWMLLDEFGDREIFAQAEKDLGKTLSYREVMEMELATIQVPFEEALTFLLDSVVVREGFHELAAKHNPLILSGGFHQTIEPLLAREGVSLEVRANRINPRTDGWLIEWRDPEPCEVCGELCKRRNLPTERPMAYVGDGYSDRCAALAADRIFARDALARHLETEGVPFERFETLTEVVAALAA</sequence>
<dbReference type="Gene3D" id="3.90.1470.20">
    <property type="match status" value="1"/>
</dbReference>
<protein>
    <submittedName>
        <fullName evidence="1">Unannotated protein</fullName>
    </submittedName>
</protein>
<reference evidence="1" key="1">
    <citation type="submission" date="2020-05" db="EMBL/GenBank/DDBJ databases">
        <authorList>
            <person name="Chiriac C."/>
            <person name="Salcher M."/>
            <person name="Ghai R."/>
            <person name="Kavagutti S V."/>
        </authorList>
    </citation>
    <scope>NUCLEOTIDE SEQUENCE</scope>
</reference>
<proteinExistence type="predicted"/>
<dbReference type="PANTHER" id="PTHR43344:SF21">
    <property type="entry name" value="POLYOL PHOSPHATE PHOSPHATASE PYP1"/>
    <property type="match status" value="1"/>
</dbReference>
<dbReference type="InterPro" id="IPR050582">
    <property type="entry name" value="HAD-like_SerB"/>
</dbReference>
<dbReference type="Pfam" id="PF12710">
    <property type="entry name" value="HAD"/>
    <property type="match status" value="1"/>
</dbReference>